<dbReference type="Gene3D" id="2.60.120.10">
    <property type="entry name" value="Jelly Rolls"/>
    <property type="match status" value="1"/>
</dbReference>
<sequence>MNQPKSWTQHDLYAHWRECIWADCIPADVMQAEVLPQLRVHCYQPGQALWLRGDAPTAWVGVMGGAAKLCLTTAEGRAVTVGCTAGSWIGEAPLILGAARHSCDAVALHTLTAVSMPRSCFDHLRCNYLAFGLFLQELMAERNQQLMDLVAAQQEGNTPVKVAKCLAALLTPRNFPTPQSREIQVSQGELSELCQVSRSRLSEALSTLEAQGLIHVGYRRIKVLDWNAMRGLV</sequence>
<comment type="caution">
    <text evidence="5">The sequence shown here is derived from an EMBL/GenBank/DDBJ whole genome shotgun (WGS) entry which is preliminary data.</text>
</comment>
<dbReference type="RefSeq" id="WP_234687176.1">
    <property type="nucleotide sequence ID" value="NZ_CAHPSC010000025.1"/>
</dbReference>
<dbReference type="Pfam" id="PF00027">
    <property type="entry name" value="cNMP_binding"/>
    <property type="match status" value="1"/>
</dbReference>
<dbReference type="AlphaFoldDB" id="A0AA35D7V8"/>
<evidence type="ECO:0000313" key="5">
    <source>
        <dbReference type="EMBL" id="CAB5690731.1"/>
    </source>
</evidence>
<feature type="domain" description="Cyclic nucleotide-binding" evidence="4">
    <location>
        <begin position="33"/>
        <end position="124"/>
    </location>
</feature>
<dbReference type="InterPro" id="IPR000595">
    <property type="entry name" value="cNMP-bd_dom"/>
</dbReference>
<evidence type="ECO:0000259" key="4">
    <source>
        <dbReference type="PROSITE" id="PS50042"/>
    </source>
</evidence>
<dbReference type="Pfam" id="PF13545">
    <property type="entry name" value="HTH_Crp_2"/>
    <property type="match status" value="1"/>
</dbReference>
<dbReference type="SUPFAM" id="SSF51206">
    <property type="entry name" value="cAMP-binding domain-like"/>
    <property type="match status" value="1"/>
</dbReference>
<dbReference type="EMBL" id="CAHPSC010000025">
    <property type="protein sequence ID" value="CAB5690731.1"/>
    <property type="molecule type" value="Genomic_DNA"/>
</dbReference>
<reference evidence="5" key="1">
    <citation type="submission" date="2020-05" db="EMBL/GenBank/DDBJ databases">
        <authorList>
            <person name="Delgado-Blas J."/>
        </authorList>
    </citation>
    <scope>NUCLEOTIDE SEQUENCE</scope>
    <source>
        <strain evidence="5">BB1454</strain>
    </source>
</reference>
<dbReference type="SMART" id="SM00419">
    <property type="entry name" value="HTH_CRP"/>
    <property type="match status" value="1"/>
</dbReference>
<organism evidence="5 6">
    <name type="scientific">Comamonas aquatica</name>
    <dbReference type="NCBI Taxonomy" id="225991"/>
    <lineage>
        <taxon>Bacteria</taxon>
        <taxon>Pseudomonadati</taxon>
        <taxon>Pseudomonadota</taxon>
        <taxon>Betaproteobacteria</taxon>
        <taxon>Burkholderiales</taxon>
        <taxon>Comamonadaceae</taxon>
        <taxon>Comamonas</taxon>
    </lineage>
</organism>
<dbReference type="InterPro" id="IPR014710">
    <property type="entry name" value="RmlC-like_jellyroll"/>
</dbReference>
<dbReference type="SMART" id="SM00100">
    <property type="entry name" value="cNMP"/>
    <property type="match status" value="1"/>
</dbReference>
<proteinExistence type="predicted"/>
<name>A0AA35D7V8_9BURK</name>
<gene>
    <name evidence="5" type="ORF">GHA_02012</name>
</gene>
<keyword evidence="2 5" id="KW-0238">DNA-binding</keyword>
<dbReference type="CDD" id="cd00038">
    <property type="entry name" value="CAP_ED"/>
    <property type="match status" value="1"/>
</dbReference>
<dbReference type="InterPro" id="IPR036390">
    <property type="entry name" value="WH_DNA-bd_sf"/>
</dbReference>
<dbReference type="PROSITE" id="PS50042">
    <property type="entry name" value="CNMP_BINDING_3"/>
    <property type="match status" value="1"/>
</dbReference>
<accession>A0AA35D7V8</accession>
<evidence type="ECO:0000313" key="6">
    <source>
        <dbReference type="Proteomes" id="UP000834458"/>
    </source>
</evidence>
<dbReference type="GO" id="GO:0003677">
    <property type="term" value="F:DNA binding"/>
    <property type="evidence" value="ECO:0007669"/>
    <property type="project" value="UniProtKB-KW"/>
</dbReference>
<dbReference type="InterPro" id="IPR018490">
    <property type="entry name" value="cNMP-bd_dom_sf"/>
</dbReference>
<evidence type="ECO:0000256" key="1">
    <source>
        <dbReference type="ARBA" id="ARBA00023015"/>
    </source>
</evidence>
<dbReference type="Proteomes" id="UP000834458">
    <property type="component" value="Unassembled WGS sequence"/>
</dbReference>
<evidence type="ECO:0000256" key="3">
    <source>
        <dbReference type="ARBA" id="ARBA00023163"/>
    </source>
</evidence>
<dbReference type="SUPFAM" id="SSF46785">
    <property type="entry name" value="Winged helix' DNA-binding domain"/>
    <property type="match status" value="1"/>
</dbReference>
<dbReference type="InterPro" id="IPR012318">
    <property type="entry name" value="HTH_CRP"/>
</dbReference>
<keyword evidence="1" id="KW-0805">Transcription regulation</keyword>
<keyword evidence="3" id="KW-0804">Transcription</keyword>
<protein>
    <submittedName>
        <fullName evidence="5">DNA-binding transcriptional dual regulator Crp</fullName>
    </submittedName>
</protein>
<evidence type="ECO:0000256" key="2">
    <source>
        <dbReference type="ARBA" id="ARBA00023125"/>
    </source>
</evidence>
<dbReference type="GO" id="GO:0006355">
    <property type="term" value="P:regulation of DNA-templated transcription"/>
    <property type="evidence" value="ECO:0007669"/>
    <property type="project" value="InterPro"/>
</dbReference>